<accession>A0A7W9HSQ4</accession>
<dbReference type="Proteomes" id="UP000552097">
    <property type="component" value="Unassembled WGS sequence"/>
</dbReference>
<keyword evidence="2" id="KW-1185">Reference proteome</keyword>
<organism evidence="1 2">
    <name type="scientific">Saccharothrix ecbatanensis</name>
    <dbReference type="NCBI Taxonomy" id="1105145"/>
    <lineage>
        <taxon>Bacteria</taxon>
        <taxon>Bacillati</taxon>
        <taxon>Actinomycetota</taxon>
        <taxon>Actinomycetes</taxon>
        <taxon>Pseudonocardiales</taxon>
        <taxon>Pseudonocardiaceae</taxon>
        <taxon>Saccharothrix</taxon>
    </lineage>
</organism>
<sequence length="136" mass="14544">MSAIFDHETGSAPLTVATHDELADLVDRLTQLTDGPVPSIAEISITEDPYGLPMLYVGLGPDTGFVQEMADPPRATVGDPDATGDVLFDYIAHTQEIPAWQVVPRETVIALLVAYLDHGGRIPGDDPRLRPVDGGK</sequence>
<dbReference type="InterPro" id="IPR025680">
    <property type="entry name" value="DddI"/>
</dbReference>
<dbReference type="EMBL" id="JACHMO010000001">
    <property type="protein sequence ID" value="MBB5807496.1"/>
    <property type="molecule type" value="Genomic_DNA"/>
</dbReference>
<evidence type="ECO:0000313" key="2">
    <source>
        <dbReference type="Proteomes" id="UP000552097"/>
    </source>
</evidence>
<proteinExistence type="predicted"/>
<protein>
    <submittedName>
        <fullName evidence="1">Uncharacterized protein</fullName>
    </submittedName>
</protein>
<dbReference type="AlphaFoldDB" id="A0A7W9HSQ4"/>
<gene>
    <name evidence="1" type="ORF">F4560_007264</name>
</gene>
<comment type="caution">
    <text evidence="1">The sequence shown here is derived from an EMBL/GenBank/DDBJ whole genome shotgun (WGS) entry which is preliminary data.</text>
</comment>
<name>A0A7W9HSQ4_9PSEU</name>
<reference evidence="1 2" key="1">
    <citation type="submission" date="2020-08" db="EMBL/GenBank/DDBJ databases">
        <title>Sequencing the genomes of 1000 actinobacteria strains.</title>
        <authorList>
            <person name="Klenk H.-P."/>
        </authorList>
    </citation>
    <scope>NUCLEOTIDE SEQUENCE [LARGE SCALE GENOMIC DNA]</scope>
    <source>
        <strain evidence="1 2">DSM 45486</strain>
    </source>
</reference>
<dbReference type="Pfam" id="PF14430">
    <property type="entry name" value="Imm1"/>
    <property type="match status" value="1"/>
</dbReference>
<evidence type="ECO:0000313" key="1">
    <source>
        <dbReference type="EMBL" id="MBB5807496.1"/>
    </source>
</evidence>